<comment type="caution">
    <text evidence="2">The sequence shown here is derived from an EMBL/GenBank/DDBJ whole genome shotgun (WGS) entry which is preliminary data.</text>
</comment>
<dbReference type="AlphaFoldDB" id="A0A699UXH9"/>
<evidence type="ECO:0000256" key="1">
    <source>
        <dbReference type="SAM" id="MobiDB-lite"/>
    </source>
</evidence>
<dbReference type="EMBL" id="BKCJ011378269">
    <property type="protein sequence ID" value="GFD27595.1"/>
    <property type="molecule type" value="Genomic_DNA"/>
</dbReference>
<reference evidence="2" key="1">
    <citation type="journal article" date="2019" name="Sci. Rep.">
        <title>Draft genome of Tanacetum cinerariifolium, the natural source of mosquito coil.</title>
        <authorList>
            <person name="Yamashiro T."/>
            <person name="Shiraishi A."/>
            <person name="Satake H."/>
            <person name="Nakayama K."/>
        </authorList>
    </citation>
    <scope>NUCLEOTIDE SEQUENCE</scope>
</reference>
<evidence type="ECO:0000313" key="2">
    <source>
        <dbReference type="EMBL" id="GFD27595.1"/>
    </source>
</evidence>
<proteinExistence type="predicted"/>
<organism evidence="2">
    <name type="scientific">Tanacetum cinerariifolium</name>
    <name type="common">Dalmatian daisy</name>
    <name type="synonym">Chrysanthemum cinerariifolium</name>
    <dbReference type="NCBI Taxonomy" id="118510"/>
    <lineage>
        <taxon>Eukaryota</taxon>
        <taxon>Viridiplantae</taxon>
        <taxon>Streptophyta</taxon>
        <taxon>Embryophyta</taxon>
        <taxon>Tracheophyta</taxon>
        <taxon>Spermatophyta</taxon>
        <taxon>Magnoliopsida</taxon>
        <taxon>eudicotyledons</taxon>
        <taxon>Gunneridae</taxon>
        <taxon>Pentapetalae</taxon>
        <taxon>asterids</taxon>
        <taxon>campanulids</taxon>
        <taxon>Asterales</taxon>
        <taxon>Asteraceae</taxon>
        <taxon>Asteroideae</taxon>
        <taxon>Anthemideae</taxon>
        <taxon>Anthemidinae</taxon>
        <taxon>Tanacetum</taxon>
    </lineage>
</organism>
<accession>A0A699UXH9</accession>
<name>A0A699UXH9_TANCI</name>
<protein>
    <submittedName>
        <fullName evidence="2">Uncharacterized protein</fullName>
    </submittedName>
</protein>
<sequence length="103" mass="11041">PKAPQFVPSFAQSSEHVKSPRHYVQPIETTIPAATPASASPKPVSAALPNITVTQPRNDHHVVTKFKSPIRRHITHSPSLKTSNSPPRVTAVQALVVSVAQGK</sequence>
<gene>
    <name evidence="2" type="ORF">Tci_899564</name>
</gene>
<feature type="non-terminal residue" evidence="2">
    <location>
        <position position="1"/>
    </location>
</feature>
<feature type="region of interest" description="Disordered" evidence="1">
    <location>
        <begin position="1"/>
        <end position="21"/>
    </location>
</feature>